<reference evidence="4" key="1">
    <citation type="submission" date="2019-08" db="EMBL/GenBank/DDBJ databases">
        <title>Reference gene set and small RNA set construction with multiple tissues from Davidia involucrata Baill.</title>
        <authorList>
            <person name="Yang H."/>
            <person name="Zhou C."/>
            <person name="Li G."/>
            <person name="Wang J."/>
            <person name="Gao P."/>
            <person name="Wang M."/>
            <person name="Wang R."/>
            <person name="Zhao Y."/>
        </authorList>
    </citation>
    <scope>NUCLEOTIDE SEQUENCE</scope>
    <source>
        <tissue evidence="4">Mixed with DoveR01_LX</tissue>
    </source>
</reference>
<dbReference type="FunFam" id="1.25.40.10:FF:000363">
    <property type="entry name" value="Pentatricopeptide repeat-containing protein"/>
    <property type="match status" value="1"/>
</dbReference>
<sequence>MGVSYFERNGILALNFTQNLSFSCGFSIPRKPIFGVTLKTKKLKQGEMFGLRTHNFGAVNVLSKQESGSRLVEGEILEKEFEFKSSFDEYLKAMESVRTDREKKQGHHSNRFKSVNDSRGKGAPRTPLLEGDKENAKLGDFGGQSCREKSELLKQDTCKNSSAVTRLEGLASGRIDCKENGNGILNDPGKIEFKEKGNARSAHGLVQNELDGKKSKMNVNVKRRLGVDTTNGIWTKNKRDDQPNTFGTNKHGFRSNEMHGRHEKYRVKGAKDFDKRIASEVVELSSNSEPILENKNDKEENMERAAFKSLEVFNDVLDKPRVSRMEMEERIQKLAKCLNGADINMPEWMFSKMMRSAKIRFSDHSILRVIQILGKLGNWRRVLQVIEWIQMRERFKSHKIRYIYTAALDALGKARRPVEALNVFNAMQQHMSSYPDLVAYHCIAVTLGQAGHLKELFEVIDNMRSPPKKKFKIGVLEKWDPRLEPDIVVYNAVLNACVQRKQWEGAFWVLQQLKQQGQQPSSTTYGLVMEVMFACGKYNLVHDFFKKVQKSSFPNALTYKVVVNTLWREDKTDEAILAVQDMERRGVIGSAGLYYDLARCLCSVGRCQEALMQIDKICKVANKPLVVTYTGLIQACLDGGNVQNGAYIFNHMRKFCCPNLVTCNIMLKAYLENGMFEEAKELFQKMSENVNHISSKEDCKDRVIPDIYTFNTMLDACAAKQRWNDLEYVYKQMLHHGYHFNAKRHLRMILDTCRAGKGELLETTWKHFAQADRTPPPLLIKEMFRVKLEQDDHAAALSCIASHRSSESLVFSHKAWLNFFEENAHRFQKGTLISLIHEGSILISRNDSQNPIFQNLITACREFLRTHITVAGIDQTEAVSRLQSETALKF</sequence>
<evidence type="ECO:0000256" key="2">
    <source>
        <dbReference type="PROSITE-ProRule" id="PRU00708"/>
    </source>
</evidence>
<dbReference type="FunFam" id="1.25.40.10:FF:001393">
    <property type="entry name" value="Pentatricopeptide repeat-containing protein chloroplastic"/>
    <property type="match status" value="1"/>
</dbReference>
<dbReference type="InterPro" id="IPR011990">
    <property type="entry name" value="TPR-like_helical_dom_sf"/>
</dbReference>
<evidence type="ECO:0000256" key="1">
    <source>
        <dbReference type="ARBA" id="ARBA00022737"/>
    </source>
</evidence>
<feature type="repeat" description="PPR" evidence="2">
    <location>
        <begin position="706"/>
        <end position="740"/>
    </location>
</feature>
<feature type="region of interest" description="Disordered" evidence="3">
    <location>
        <begin position="232"/>
        <end position="260"/>
    </location>
</feature>
<dbReference type="PROSITE" id="PS51375">
    <property type="entry name" value="PPR"/>
    <property type="match status" value="3"/>
</dbReference>
<dbReference type="GO" id="GO:0009658">
    <property type="term" value="P:chloroplast organization"/>
    <property type="evidence" value="ECO:0007669"/>
    <property type="project" value="InterPro"/>
</dbReference>
<dbReference type="Gene3D" id="1.25.40.10">
    <property type="entry name" value="Tetratricopeptide repeat domain"/>
    <property type="match status" value="3"/>
</dbReference>
<protein>
    <recommendedName>
        <fullName evidence="5">Pentatricopeptide repeat-containing protein</fullName>
    </recommendedName>
</protein>
<dbReference type="EMBL" id="GHES01008852">
    <property type="protein sequence ID" value="MPA39411.1"/>
    <property type="molecule type" value="Transcribed_RNA"/>
</dbReference>
<feature type="repeat" description="PPR" evidence="2">
    <location>
        <begin position="486"/>
        <end position="520"/>
    </location>
</feature>
<proteinExistence type="predicted"/>
<evidence type="ECO:0008006" key="5">
    <source>
        <dbReference type="Google" id="ProtNLM"/>
    </source>
</evidence>
<evidence type="ECO:0000313" key="4">
    <source>
        <dbReference type="EMBL" id="MPA39411.1"/>
    </source>
</evidence>
<dbReference type="NCBIfam" id="TIGR00756">
    <property type="entry name" value="PPR"/>
    <property type="match status" value="4"/>
</dbReference>
<dbReference type="InterPro" id="IPR044645">
    <property type="entry name" value="DG1/EMB2279-like"/>
</dbReference>
<feature type="repeat" description="PPR" evidence="2">
    <location>
        <begin position="659"/>
        <end position="689"/>
    </location>
</feature>
<dbReference type="Pfam" id="PF01535">
    <property type="entry name" value="PPR"/>
    <property type="match status" value="4"/>
</dbReference>
<name>A0A5B6Z5Y3_DAVIN</name>
<dbReference type="PANTHER" id="PTHR46935">
    <property type="entry name" value="OS01G0674700 PROTEIN"/>
    <property type="match status" value="1"/>
</dbReference>
<feature type="region of interest" description="Disordered" evidence="3">
    <location>
        <begin position="98"/>
        <end position="136"/>
    </location>
</feature>
<dbReference type="PANTHER" id="PTHR46935:SF1">
    <property type="entry name" value="OS01G0674700 PROTEIN"/>
    <property type="match status" value="1"/>
</dbReference>
<dbReference type="AlphaFoldDB" id="A0A5B6Z5Y3"/>
<dbReference type="GO" id="GO:0009507">
    <property type="term" value="C:chloroplast"/>
    <property type="evidence" value="ECO:0007669"/>
    <property type="project" value="TreeGrafter"/>
</dbReference>
<accession>A0A5B6Z5Y3</accession>
<gene>
    <name evidence="4" type="ORF">Din_008852</name>
</gene>
<keyword evidence="1" id="KW-0677">Repeat</keyword>
<dbReference type="Pfam" id="PF13041">
    <property type="entry name" value="PPR_2"/>
    <property type="match status" value="1"/>
</dbReference>
<dbReference type="SUPFAM" id="SSF81901">
    <property type="entry name" value="HCP-like"/>
    <property type="match status" value="1"/>
</dbReference>
<organism evidence="4">
    <name type="scientific">Davidia involucrata</name>
    <name type="common">Dove tree</name>
    <dbReference type="NCBI Taxonomy" id="16924"/>
    <lineage>
        <taxon>Eukaryota</taxon>
        <taxon>Viridiplantae</taxon>
        <taxon>Streptophyta</taxon>
        <taxon>Embryophyta</taxon>
        <taxon>Tracheophyta</taxon>
        <taxon>Spermatophyta</taxon>
        <taxon>Magnoliopsida</taxon>
        <taxon>eudicotyledons</taxon>
        <taxon>Gunneridae</taxon>
        <taxon>Pentapetalae</taxon>
        <taxon>asterids</taxon>
        <taxon>Cornales</taxon>
        <taxon>Nyssaceae</taxon>
        <taxon>Davidia</taxon>
    </lineage>
</organism>
<dbReference type="InterPro" id="IPR002885">
    <property type="entry name" value="PPR_rpt"/>
</dbReference>
<evidence type="ECO:0000256" key="3">
    <source>
        <dbReference type="SAM" id="MobiDB-lite"/>
    </source>
</evidence>